<dbReference type="EMBL" id="BSXS01002053">
    <property type="protein sequence ID" value="GME78084.1"/>
    <property type="molecule type" value="Genomic_DNA"/>
</dbReference>
<accession>A0ACB5T0L0</accession>
<gene>
    <name evidence="1" type="ORF">Amon02_000329300</name>
</gene>
<protein>
    <submittedName>
        <fullName evidence="1">Unnamed protein product</fullName>
    </submittedName>
</protein>
<organism evidence="1 2">
    <name type="scientific">Ambrosiozyma monospora</name>
    <name type="common">Yeast</name>
    <name type="synonym">Endomycopsis monosporus</name>
    <dbReference type="NCBI Taxonomy" id="43982"/>
    <lineage>
        <taxon>Eukaryota</taxon>
        <taxon>Fungi</taxon>
        <taxon>Dikarya</taxon>
        <taxon>Ascomycota</taxon>
        <taxon>Saccharomycotina</taxon>
        <taxon>Pichiomycetes</taxon>
        <taxon>Pichiales</taxon>
        <taxon>Pichiaceae</taxon>
        <taxon>Ambrosiozyma</taxon>
    </lineage>
</organism>
<keyword evidence="2" id="KW-1185">Reference proteome</keyword>
<evidence type="ECO:0000313" key="1">
    <source>
        <dbReference type="EMBL" id="GME78084.1"/>
    </source>
</evidence>
<dbReference type="Proteomes" id="UP001165064">
    <property type="component" value="Unassembled WGS sequence"/>
</dbReference>
<sequence length="230" mass="26200">MNEMTPLQSSTTASPKTNRAIKVVLLGNQSVGKTSIRSQFVHRYFSTSYKATIGADFLSYRIRTKDHHLVTLQIWDTAGQERFNAVSKAFYRGADIAILVYDITNPESFYDLSMWLDNFMMYCNNSRVSLLLVGNKLDNSTIRQISFRQAVEFANLNLVDEGLIDDLKQDVLETSAKNYHDVEKLFKRCGELGYLKLTEDPMTSLNFDSVDVGNPMDRQHSRSSGWFSCC</sequence>
<reference evidence="1" key="1">
    <citation type="submission" date="2023-04" db="EMBL/GenBank/DDBJ databases">
        <title>Ambrosiozyma monospora NBRC 10751.</title>
        <authorList>
            <person name="Ichikawa N."/>
            <person name="Sato H."/>
            <person name="Tonouchi N."/>
        </authorList>
    </citation>
    <scope>NUCLEOTIDE SEQUENCE</scope>
    <source>
        <strain evidence="1">NBRC 10751</strain>
    </source>
</reference>
<comment type="caution">
    <text evidence="1">The sequence shown here is derived from an EMBL/GenBank/DDBJ whole genome shotgun (WGS) entry which is preliminary data.</text>
</comment>
<name>A0ACB5T0L0_AMBMO</name>
<proteinExistence type="predicted"/>
<evidence type="ECO:0000313" key="2">
    <source>
        <dbReference type="Proteomes" id="UP001165064"/>
    </source>
</evidence>